<feature type="signal peptide" evidence="1">
    <location>
        <begin position="1"/>
        <end position="18"/>
    </location>
</feature>
<comment type="caution">
    <text evidence="2">The sequence shown here is derived from an EMBL/GenBank/DDBJ whole genome shotgun (WGS) entry which is preliminary data.</text>
</comment>
<reference evidence="2" key="1">
    <citation type="journal article" date="2021" name="Nat. Commun.">
        <title>Genetic determinants of endophytism in the Arabidopsis root mycobiome.</title>
        <authorList>
            <person name="Mesny F."/>
            <person name="Miyauchi S."/>
            <person name="Thiergart T."/>
            <person name="Pickel B."/>
            <person name="Atanasova L."/>
            <person name="Karlsson M."/>
            <person name="Huettel B."/>
            <person name="Barry K.W."/>
            <person name="Haridas S."/>
            <person name="Chen C."/>
            <person name="Bauer D."/>
            <person name="Andreopoulos W."/>
            <person name="Pangilinan J."/>
            <person name="LaButti K."/>
            <person name="Riley R."/>
            <person name="Lipzen A."/>
            <person name="Clum A."/>
            <person name="Drula E."/>
            <person name="Henrissat B."/>
            <person name="Kohler A."/>
            <person name="Grigoriev I.V."/>
            <person name="Martin F.M."/>
            <person name="Hacquard S."/>
        </authorList>
    </citation>
    <scope>NUCLEOTIDE SEQUENCE</scope>
    <source>
        <strain evidence="2">MPI-CAGE-AT-0016</strain>
    </source>
</reference>
<keyword evidence="3" id="KW-1185">Reference proteome</keyword>
<dbReference type="Proteomes" id="UP000813385">
    <property type="component" value="Unassembled WGS sequence"/>
</dbReference>
<gene>
    <name evidence="2" type="ORF">B0T11DRAFT_61728</name>
</gene>
<proteinExistence type="predicted"/>
<evidence type="ECO:0000256" key="1">
    <source>
        <dbReference type="SAM" id="SignalP"/>
    </source>
</evidence>
<accession>A0A8K0TKT0</accession>
<evidence type="ECO:0000313" key="2">
    <source>
        <dbReference type="EMBL" id="KAH7368198.1"/>
    </source>
</evidence>
<organism evidence="2 3">
    <name type="scientific">Plectosphaerella cucumerina</name>
    <dbReference type="NCBI Taxonomy" id="40658"/>
    <lineage>
        <taxon>Eukaryota</taxon>
        <taxon>Fungi</taxon>
        <taxon>Dikarya</taxon>
        <taxon>Ascomycota</taxon>
        <taxon>Pezizomycotina</taxon>
        <taxon>Sordariomycetes</taxon>
        <taxon>Hypocreomycetidae</taxon>
        <taxon>Glomerellales</taxon>
        <taxon>Plectosphaerellaceae</taxon>
        <taxon>Plectosphaerella</taxon>
    </lineage>
</organism>
<sequence>MLVLVVMRLAAASTHAHAAHPPAAAHHAATTRSLAYVVVQVAEDCCLPSHAAATHAATAHTATAHAHAATAVVVVNLLDGARSAHHATAHAGRGSSGAAEAHCNGFVGVFEVYWFESDDPSLMCDLGIVDCLVIGLGVVERWLFVMMSLEESMH</sequence>
<evidence type="ECO:0008006" key="4">
    <source>
        <dbReference type="Google" id="ProtNLM"/>
    </source>
</evidence>
<name>A0A8K0TKT0_9PEZI</name>
<dbReference type="AlphaFoldDB" id="A0A8K0TKT0"/>
<feature type="chain" id="PRO_5035480314" description="Secreted protein" evidence="1">
    <location>
        <begin position="19"/>
        <end position="154"/>
    </location>
</feature>
<protein>
    <recommendedName>
        <fullName evidence="4">Secreted protein</fullName>
    </recommendedName>
</protein>
<dbReference type="EMBL" id="JAGPXD010000002">
    <property type="protein sequence ID" value="KAH7368198.1"/>
    <property type="molecule type" value="Genomic_DNA"/>
</dbReference>
<keyword evidence="1" id="KW-0732">Signal</keyword>
<evidence type="ECO:0000313" key="3">
    <source>
        <dbReference type="Proteomes" id="UP000813385"/>
    </source>
</evidence>